<evidence type="ECO:0000256" key="1">
    <source>
        <dbReference type="ARBA" id="ARBA00001947"/>
    </source>
</evidence>
<dbReference type="EC" id="1.13.11.29" evidence="7"/>
<keyword evidence="7" id="KW-0223">Dioxygenase</keyword>
<dbReference type="Gene3D" id="3.40.830.10">
    <property type="entry name" value="LigB-like"/>
    <property type="match status" value="1"/>
</dbReference>
<sequence length="264" mass="29469">MKRMPTLFVGHGSPMMALEHTETTTTFKSVGQNIINNYGKPKAILAISAHWYADGTYIQSAENPKQIYDMYGFPQELYEVVYPAKGNSNLTKEVQKLLGNSVSINDTWGIDHGMWTVLVHMFPDASIPVVQLSINKYLSPKEAYQLGAKLQSLREEGYLIMGSGNIVHNLRLIEWDNPSGTSATIEFDQYISKAVLENDLNSVINYTQHPQASYAAPTPDHYLPLIYIMGASESAKSTIFNQTYSLGSLSMTGFIFEDEPQNIL</sequence>
<dbReference type="Pfam" id="PF02900">
    <property type="entry name" value="LigB"/>
    <property type="match status" value="1"/>
</dbReference>
<name>A0A943A6H2_VEIPA</name>
<evidence type="ECO:0000313" key="7">
    <source>
        <dbReference type="EMBL" id="MBS4893396.1"/>
    </source>
</evidence>
<organism evidence="7 8">
    <name type="scientific">Veillonella parvula</name>
    <name type="common">Staphylococcus parvulus</name>
    <dbReference type="NCBI Taxonomy" id="29466"/>
    <lineage>
        <taxon>Bacteria</taxon>
        <taxon>Bacillati</taxon>
        <taxon>Bacillota</taxon>
        <taxon>Negativicutes</taxon>
        <taxon>Veillonellales</taxon>
        <taxon>Veillonellaceae</taxon>
        <taxon>Veillonella</taxon>
    </lineage>
</organism>
<dbReference type="PANTHER" id="PTHR30096">
    <property type="entry name" value="4,5-DOPA DIOXYGENASE EXTRADIOL-LIKE PROTEIN"/>
    <property type="match status" value="1"/>
</dbReference>
<reference evidence="7" key="1">
    <citation type="submission" date="2021-02" db="EMBL/GenBank/DDBJ databases">
        <title>Infant gut strain persistence is associated with maternal origin, phylogeny, and functional potential including surface adhesion and iron acquisition.</title>
        <authorList>
            <person name="Lou Y.C."/>
        </authorList>
    </citation>
    <scope>NUCLEOTIDE SEQUENCE</scope>
    <source>
        <strain evidence="7">L3_108_031G1_dasL3_108_031G1_concoct_20</strain>
    </source>
</reference>
<gene>
    <name evidence="7" type="primary">ygiD</name>
    <name evidence="7" type="ORF">KHZ90_06415</name>
</gene>
<dbReference type="InterPro" id="IPR014436">
    <property type="entry name" value="Extradiol_dOase_DODA"/>
</dbReference>
<comment type="caution">
    <text evidence="7">The sequence shown here is derived from an EMBL/GenBank/DDBJ whole genome shotgun (WGS) entry which is preliminary data.</text>
</comment>
<dbReference type="PIRSF" id="PIRSF006157">
    <property type="entry name" value="Doxgns_DODA"/>
    <property type="match status" value="1"/>
</dbReference>
<comment type="cofactor">
    <cofactor evidence="1">
        <name>Zn(2+)</name>
        <dbReference type="ChEBI" id="CHEBI:29105"/>
    </cofactor>
</comment>
<dbReference type="PANTHER" id="PTHR30096:SF0">
    <property type="entry name" value="4,5-DOPA DIOXYGENASE EXTRADIOL-LIKE PROTEIN"/>
    <property type="match status" value="1"/>
</dbReference>
<keyword evidence="4" id="KW-0862">Zinc</keyword>
<evidence type="ECO:0000256" key="4">
    <source>
        <dbReference type="ARBA" id="ARBA00022833"/>
    </source>
</evidence>
<evidence type="ECO:0000256" key="3">
    <source>
        <dbReference type="ARBA" id="ARBA00022723"/>
    </source>
</evidence>
<dbReference type="Proteomes" id="UP000778864">
    <property type="component" value="Unassembled WGS sequence"/>
</dbReference>
<dbReference type="GO" id="GO:0050297">
    <property type="term" value="F:stizolobate synthase activity"/>
    <property type="evidence" value="ECO:0007669"/>
    <property type="project" value="UniProtKB-EC"/>
</dbReference>
<evidence type="ECO:0000256" key="2">
    <source>
        <dbReference type="ARBA" id="ARBA00007581"/>
    </source>
</evidence>
<dbReference type="AlphaFoldDB" id="A0A943A6H2"/>
<dbReference type="RefSeq" id="WP_278467485.1">
    <property type="nucleotide sequence ID" value="NZ_JAGZMU010000003.1"/>
</dbReference>
<evidence type="ECO:0000256" key="5">
    <source>
        <dbReference type="ARBA" id="ARBA00023002"/>
    </source>
</evidence>
<dbReference type="InterPro" id="IPR004183">
    <property type="entry name" value="Xdiol_dOase_suB"/>
</dbReference>
<evidence type="ECO:0000313" key="8">
    <source>
        <dbReference type="Proteomes" id="UP000778864"/>
    </source>
</evidence>
<dbReference type="GO" id="GO:0008270">
    <property type="term" value="F:zinc ion binding"/>
    <property type="evidence" value="ECO:0007669"/>
    <property type="project" value="InterPro"/>
</dbReference>
<accession>A0A943A6H2</accession>
<protein>
    <submittedName>
        <fullName evidence="7">4,5-DOPA dioxygenase extradiol</fullName>
        <ecNumber evidence="7">1.13.11.29</ecNumber>
    </submittedName>
</protein>
<dbReference type="GO" id="GO:0008198">
    <property type="term" value="F:ferrous iron binding"/>
    <property type="evidence" value="ECO:0007669"/>
    <property type="project" value="InterPro"/>
</dbReference>
<dbReference type="NCBIfam" id="NF007914">
    <property type="entry name" value="PRK10628.1"/>
    <property type="match status" value="1"/>
</dbReference>
<comment type="similarity">
    <text evidence="2">Belongs to the DODA-type extradiol aromatic ring-opening dioxygenase family.</text>
</comment>
<proteinExistence type="inferred from homology"/>
<dbReference type="EMBL" id="JAGZMU010000003">
    <property type="protein sequence ID" value="MBS4893396.1"/>
    <property type="molecule type" value="Genomic_DNA"/>
</dbReference>
<keyword evidence="5 7" id="KW-0560">Oxidoreductase</keyword>
<keyword evidence="3" id="KW-0479">Metal-binding</keyword>
<evidence type="ECO:0000259" key="6">
    <source>
        <dbReference type="Pfam" id="PF02900"/>
    </source>
</evidence>
<feature type="domain" description="Extradiol ring-cleavage dioxygenase class III enzyme subunit B" evidence="6">
    <location>
        <begin position="7"/>
        <end position="242"/>
    </location>
</feature>
<dbReference type="CDD" id="cd07363">
    <property type="entry name" value="45_DOPA_Dioxygenase"/>
    <property type="match status" value="1"/>
</dbReference>
<dbReference type="SUPFAM" id="SSF53213">
    <property type="entry name" value="LigB-like"/>
    <property type="match status" value="1"/>
</dbReference>